<keyword evidence="2" id="KW-1185">Reference proteome</keyword>
<proteinExistence type="predicted"/>
<protein>
    <submittedName>
        <fullName evidence="1">Uncharacterized protein</fullName>
    </submittedName>
</protein>
<dbReference type="OrthoDB" id="323910at2759"/>
<dbReference type="EMBL" id="MPUH01000293">
    <property type="protein sequence ID" value="OMJ83732.1"/>
    <property type="molecule type" value="Genomic_DNA"/>
</dbReference>
<comment type="caution">
    <text evidence="1">The sequence shown here is derived from an EMBL/GenBank/DDBJ whole genome shotgun (WGS) entry which is preliminary data.</text>
</comment>
<dbReference type="AlphaFoldDB" id="A0A1R2C3Y4"/>
<dbReference type="Proteomes" id="UP000187209">
    <property type="component" value="Unassembled WGS sequence"/>
</dbReference>
<sequence>MEKLVRKSEGPAILSPKPMRIAESIQRPTITNPFDTIGLLQKWEVANCSGNQEEVGLLELTSSLMTIEKNNSLFNAPRSYSCDQENEVLHSELSNILNSPNSFPISKSLPSPLFSRFSERPPTRHRINPIIYDEKFLKFESSSTASEEL</sequence>
<organism evidence="1 2">
    <name type="scientific">Stentor coeruleus</name>
    <dbReference type="NCBI Taxonomy" id="5963"/>
    <lineage>
        <taxon>Eukaryota</taxon>
        <taxon>Sar</taxon>
        <taxon>Alveolata</taxon>
        <taxon>Ciliophora</taxon>
        <taxon>Postciliodesmatophora</taxon>
        <taxon>Heterotrichea</taxon>
        <taxon>Heterotrichida</taxon>
        <taxon>Stentoridae</taxon>
        <taxon>Stentor</taxon>
    </lineage>
</organism>
<gene>
    <name evidence="1" type="ORF">SteCoe_15274</name>
</gene>
<evidence type="ECO:0000313" key="1">
    <source>
        <dbReference type="EMBL" id="OMJ83732.1"/>
    </source>
</evidence>
<accession>A0A1R2C3Y4</accession>
<reference evidence="1 2" key="1">
    <citation type="submission" date="2016-11" db="EMBL/GenBank/DDBJ databases">
        <title>The macronuclear genome of Stentor coeruleus: a giant cell with tiny introns.</title>
        <authorList>
            <person name="Slabodnick M."/>
            <person name="Ruby J.G."/>
            <person name="Reiff S.B."/>
            <person name="Swart E.C."/>
            <person name="Gosai S."/>
            <person name="Prabakaran S."/>
            <person name="Witkowska E."/>
            <person name="Larue G.E."/>
            <person name="Fisher S."/>
            <person name="Freeman R.M."/>
            <person name="Gunawardena J."/>
            <person name="Chu W."/>
            <person name="Stover N.A."/>
            <person name="Gregory B.D."/>
            <person name="Nowacki M."/>
            <person name="Derisi J."/>
            <person name="Roy S.W."/>
            <person name="Marshall W.F."/>
            <person name="Sood P."/>
        </authorList>
    </citation>
    <scope>NUCLEOTIDE SEQUENCE [LARGE SCALE GENOMIC DNA]</scope>
    <source>
        <strain evidence="1">WM001</strain>
    </source>
</reference>
<evidence type="ECO:0000313" key="2">
    <source>
        <dbReference type="Proteomes" id="UP000187209"/>
    </source>
</evidence>
<name>A0A1R2C3Y4_9CILI</name>